<dbReference type="GO" id="GO:0046872">
    <property type="term" value="F:metal ion binding"/>
    <property type="evidence" value="ECO:0007669"/>
    <property type="project" value="UniProtKB-KW"/>
</dbReference>
<dbReference type="NCBIfam" id="TIGR03598">
    <property type="entry name" value="GTPase_YsxC"/>
    <property type="match status" value="1"/>
</dbReference>
<keyword evidence="3" id="KW-0479">Metal-binding</keyword>
<dbReference type="InterPro" id="IPR019987">
    <property type="entry name" value="GTP-bd_ribosome_bio_YsxC"/>
</dbReference>
<name>A0A6A4PA18_LUPAL</name>
<dbReference type="GO" id="GO:0005525">
    <property type="term" value="F:GTP binding"/>
    <property type="evidence" value="ECO:0007669"/>
    <property type="project" value="UniProtKB-KW"/>
</dbReference>
<evidence type="ECO:0000313" key="10">
    <source>
        <dbReference type="Proteomes" id="UP000447434"/>
    </source>
</evidence>
<evidence type="ECO:0000259" key="8">
    <source>
        <dbReference type="PROSITE" id="PS51706"/>
    </source>
</evidence>
<dbReference type="PROSITE" id="PS51706">
    <property type="entry name" value="G_ENGB"/>
    <property type="match status" value="1"/>
</dbReference>
<evidence type="ECO:0000256" key="4">
    <source>
        <dbReference type="ARBA" id="ARBA00022741"/>
    </source>
</evidence>
<evidence type="ECO:0000256" key="7">
    <source>
        <dbReference type="SAM" id="MobiDB-lite"/>
    </source>
</evidence>
<keyword evidence="10" id="KW-1185">Reference proteome</keyword>
<protein>
    <submittedName>
        <fullName evidence="9">Putative GTP-binding protein, ribosome biogenesis, YsxC</fullName>
    </submittedName>
</protein>
<dbReference type="Pfam" id="PF01926">
    <property type="entry name" value="MMR_HSR1"/>
    <property type="match status" value="1"/>
</dbReference>
<keyword evidence="5" id="KW-0460">Magnesium</keyword>
<evidence type="ECO:0000256" key="5">
    <source>
        <dbReference type="ARBA" id="ARBA00022842"/>
    </source>
</evidence>
<dbReference type="InterPro" id="IPR027417">
    <property type="entry name" value="P-loop_NTPase"/>
</dbReference>
<keyword evidence="4" id="KW-0547">Nucleotide-binding</keyword>
<feature type="region of interest" description="Disordered" evidence="7">
    <location>
        <begin position="252"/>
        <end position="274"/>
    </location>
</feature>
<evidence type="ECO:0000256" key="3">
    <source>
        <dbReference type="ARBA" id="ARBA00022723"/>
    </source>
</evidence>
<accession>A0A6A4PA18</accession>
<evidence type="ECO:0000256" key="1">
    <source>
        <dbReference type="ARBA" id="ARBA00001946"/>
    </source>
</evidence>
<dbReference type="CDD" id="cd01876">
    <property type="entry name" value="YihA_EngB"/>
    <property type="match status" value="1"/>
</dbReference>
<dbReference type="OrthoDB" id="391988at2759"/>
<feature type="compositionally biased region" description="Basic residues" evidence="7">
    <location>
        <begin position="180"/>
        <end position="189"/>
    </location>
</feature>
<dbReference type="Proteomes" id="UP000447434">
    <property type="component" value="Chromosome 15"/>
</dbReference>
<dbReference type="PANTHER" id="PTHR47560:SF1">
    <property type="entry name" value="EXPRESSED PROTEIN"/>
    <property type="match status" value="1"/>
</dbReference>
<evidence type="ECO:0000256" key="6">
    <source>
        <dbReference type="ARBA" id="ARBA00023134"/>
    </source>
</evidence>
<keyword evidence="6" id="KW-0342">GTP-binding</keyword>
<dbReference type="Gene3D" id="3.40.50.300">
    <property type="entry name" value="P-loop containing nucleotide triphosphate hydrolases"/>
    <property type="match status" value="1"/>
</dbReference>
<evidence type="ECO:0000256" key="2">
    <source>
        <dbReference type="ARBA" id="ARBA00009638"/>
    </source>
</evidence>
<dbReference type="EMBL" id="WOCE01000015">
    <property type="protein sequence ID" value="KAE9598902.1"/>
    <property type="molecule type" value="Genomic_DNA"/>
</dbReference>
<feature type="compositionally biased region" description="Basic and acidic residues" evidence="7">
    <location>
        <begin position="252"/>
        <end position="270"/>
    </location>
</feature>
<comment type="cofactor">
    <cofactor evidence="1">
        <name>Mg(2+)</name>
        <dbReference type="ChEBI" id="CHEBI:18420"/>
    </cofactor>
</comment>
<dbReference type="PANTHER" id="PTHR47560">
    <property type="entry name" value="EXPRESSED PROTEIN"/>
    <property type="match status" value="1"/>
</dbReference>
<gene>
    <name evidence="9" type="ORF">Lalb_Chr15g0085941</name>
</gene>
<dbReference type="InterPro" id="IPR006073">
    <property type="entry name" value="GTP-bd"/>
</dbReference>
<dbReference type="HAMAP" id="MF_00321">
    <property type="entry name" value="GTPase_EngB"/>
    <property type="match status" value="1"/>
</dbReference>
<feature type="domain" description="EngB-type G" evidence="8">
    <location>
        <begin position="360"/>
        <end position="535"/>
    </location>
</feature>
<dbReference type="SUPFAM" id="SSF52540">
    <property type="entry name" value="P-loop containing nucleoside triphosphate hydrolases"/>
    <property type="match status" value="1"/>
</dbReference>
<dbReference type="AlphaFoldDB" id="A0A6A4PA18"/>
<proteinExistence type="inferred from homology"/>
<comment type="similarity">
    <text evidence="2">Belongs to the TRAFAC class TrmE-Era-EngA-EngB-Septin-like GTPase superfamily. EngB GTPase family.</text>
</comment>
<reference evidence="10" key="1">
    <citation type="journal article" date="2020" name="Nat. Commun.">
        <title>Genome sequence of the cluster root forming white lupin.</title>
        <authorList>
            <person name="Hufnagel B."/>
            <person name="Marques A."/>
            <person name="Soriano A."/>
            <person name="Marques L."/>
            <person name="Divol F."/>
            <person name="Doumas P."/>
            <person name="Sallet E."/>
            <person name="Mancinotti D."/>
            <person name="Carrere S."/>
            <person name="Marande W."/>
            <person name="Arribat S."/>
            <person name="Keller J."/>
            <person name="Huneau C."/>
            <person name="Blein T."/>
            <person name="Aime D."/>
            <person name="Laguerre M."/>
            <person name="Taylor J."/>
            <person name="Schubert V."/>
            <person name="Nelson M."/>
            <person name="Geu-Flores F."/>
            <person name="Crespi M."/>
            <person name="Gallardo-Guerrero K."/>
            <person name="Delaux P.-M."/>
            <person name="Salse J."/>
            <person name="Berges H."/>
            <person name="Guyot R."/>
            <person name="Gouzy J."/>
            <person name="Peret B."/>
        </authorList>
    </citation>
    <scope>NUCLEOTIDE SEQUENCE [LARGE SCALE GENOMIC DNA]</scope>
    <source>
        <strain evidence="10">cv. Amiga</strain>
    </source>
</reference>
<feature type="region of interest" description="Disordered" evidence="7">
    <location>
        <begin position="52"/>
        <end position="72"/>
    </location>
</feature>
<feature type="compositionally biased region" description="Basic and acidic residues" evidence="7">
    <location>
        <begin position="190"/>
        <end position="218"/>
    </location>
</feature>
<sequence>MSTEASLKMKLKKKAKVVVRVSRNSVRTRGDENSFDKEKVYDRENGLRQRGEFKGMESGEERRALRTRKNENSFDKNRVYGRENGLKKRVEFKGMGSNREGMRREFVENRGKFRTLNSSGRNKRVYAKEERFENGKLRNGGGESKETLFEALQNQVKHELLKEKTDDHRTIWGPGVSWRGGKKTKHLTTKVKDKKENSSFVKKKDQDKPELTKKDRDKAKLDGDTEILDDRPKKKKKKVIRIQYPNDISKKRVDDGLDINGSKEENKMEPENEPVMSKNAEFRAIQPSPSILSFVENNLLGKRRLIDLRRAGYNIDLSAPLDNIPFSKGAERERIEENAFKNKLEFFAAAKVSSSFPPPTLPEIAFAGRSNVGKSSLLNALTRQWGVARTSDRPGLTQTINFFNLGAKLCLVDLPGYGFAYAKDEVKENWEELVKEYVSTRVGLRQVCLLVDTKWGMKPRDHELIELMERSKTKYQVVLTKTDVVFPIDVARRAMQIEESLLGNQSIVQPLMMVSSRSGAGIRSLRTVLANIARFAKI</sequence>
<evidence type="ECO:0000313" key="9">
    <source>
        <dbReference type="EMBL" id="KAE9598902.1"/>
    </source>
</evidence>
<feature type="region of interest" description="Disordered" evidence="7">
    <location>
        <begin position="170"/>
        <end position="218"/>
    </location>
</feature>
<comment type="caution">
    <text evidence="9">The sequence shown here is derived from an EMBL/GenBank/DDBJ whole genome shotgun (WGS) entry which is preliminary data.</text>
</comment>
<organism evidence="9 10">
    <name type="scientific">Lupinus albus</name>
    <name type="common">White lupine</name>
    <name type="synonym">Lupinus termis</name>
    <dbReference type="NCBI Taxonomy" id="3870"/>
    <lineage>
        <taxon>Eukaryota</taxon>
        <taxon>Viridiplantae</taxon>
        <taxon>Streptophyta</taxon>
        <taxon>Embryophyta</taxon>
        <taxon>Tracheophyta</taxon>
        <taxon>Spermatophyta</taxon>
        <taxon>Magnoliopsida</taxon>
        <taxon>eudicotyledons</taxon>
        <taxon>Gunneridae</taxon>
        <taxon>Pentapetalae</taxon>
        <taxon>rosids</taxon>
        <taxon>fabids</taxon>
        <taxon>Fabales</taxon>
        <taxon>Fabaceae</taxon>
        <taxon>Papilionoideae</taxon>
        <taxon>50 kb inversion clade</taxon>
        <taxon>genistoids sensu lato</taxon>
        <taxon>core genistoids</taxon>
        <taxon>Genisteae</taxon>
        <taxon>Lupinus</taxon>
    </lineage>
</organism>
<dbReference type="InterPro" id="IPR030393">
    <property type="entry name" value="G_ENGB_dom"/>
</dbReference>